<dbReference type="AlphaFoldDB" id="A0A6J3MHA9"/>
<proteinExistence type="predicted"/>
<feature type="region of interest" description="Disordered" evidence="1">
    <location>
        <begin position="371"/>
        <end position="464"/>
    </location>
</feature>
<feature type="compositionally biased region" description="Polar residues" evidence="1">
    <location>
        <begin position="667"/>
        <end position="678"/>
    </location>
</feature>
<organism evidence="3">
    <name type="scientific">Dissoconium aciculare CBS 342.82</name>
    <dbReference type="NCBI Taxonomy" id="1314786"/>
    <lineage>
        <taxon>Eukaryota</taxon>
        <taxon>Fungi</taxon>
        <taxon>Dikarya</taxon>
        <taxon>Ascomycota</taxon>
        <taxon>Pezizomycotina</taxon>
        <taxon>Dothideomycetes</taxon>
        <taxon>Dothideomycetidae</taxon>
        <taxon>Mycosphaerellales</taxon>
        <taxon>Dissoconiaceae</taxon>
        <taxon>Dissoconium</taxon>
    </lineage>
</organism>
<feature type="compositionally biased region" description="Acidic residues" evidence="1">
    <location>
        <begin position="524"/>
        <end position="534"/>
    </location>
</feature>
<accession>A0A6J3MHA9</accession>
<reference evidence="3" key="1">
    <citation type="submission" date="2020-01" db="EMBL/GenBank/DDBJ databases">
        <authorList>
            <consortium name="DOE Joint Genome Institute"/>
            <person name="Haridas S."/>
            <person name="Albert R."/>
            <person name="Binder M."/>
            <person name="Bloem J."/>
            <person name="Labutti K."/>
            <person name="Salamov A."/>
            <person name="Andreopoulos B."/>
            <person name="Baker S.E."/>
            <person name="Barry K."/>
            <person name="Bills G."/>
            <person name="Bluhm B.H."/>
            <person name="Cannon C."/>
            <person name="Castanera R."/>
            <person name="Culley D.E."/>
            <person name="Daum C."/>
            <person name="Ezra D."/>
            <person name="Gonzalez J.B."/>
            <person name="Henrissat B."/>
            <person name="Kuo A."/>
            <person name="Liang C."/>
            <person name="Lipzen A."/>
            <person name="Lutzoni F."/>
            <person name="Magnuson J."/>
            <person name="Mondo S."/>
            <person name="Nolan M."/>
            <person name="Ohm R."/>
            <person name="Pangilinan J."/>
            <person name="Park H.-J."/>
            <person name="Ramirez L."/>
            <person name="Alfaro M."/>
            <person name="Sun H."/>
            <person name="Tritt A."/>
            <person name="Yoshinaga Y."/>
            <person name="Zwiers L.-H."/>
            <person name="Turgeon B.G."/>
            <person name="Goodwin S.B."/>
            <person name="Spatafora J.W."/>
            <person name="Crous P.W."/>
            <person name="Grigoriev I.V."/>
        </authorList>
    </citation>
    <scope>NUCLEOTIDE SEQUENCE</scope>
    <source>
        <strain evidence="3">CBS 342.82</strain>
    </source>
</reference>
<dbReference type="Proteomes" id="UP000504637">
    <property type="component" value="Unplaced"/>
</dbReference>
<sequence length="678" mass="72992">MGHALTCYTPSTFHFQFDDHDLWLPPSKKPTEDSTLRLTLPVMEGDQTYNNGPAWTFQSPGQTPTSTSFDTSIFQTPKSMAYPSHFQDAFNTPHLQSYNTPQQPEYPILTPQQQQQFMPVETLRSNAYANGQPMVGRADDTGAMDMGLVNGQSNANMPQMSQAYAAQQDNIMVSGNDFHSAFDQNSFAMSFDSSQMQTPPPTGDSSAKRLPPGPHVAFDTPSTIASRRNVTPQQSYYPQQGVQQQQTPVHFPYLPFSPEEYPFANLGPVTAPAMTQGNVLWAQSSPTGMYPQQNLLADPFAPAHCESMMWPSMNATAGVQGVAFDTPAMVEFPTMAPHQIPMSATSVVPSSRPSTMSGAVDPALLFDSSRKSISQQRDLSQMSQSNAGALTAADTARRASATEDANSSTVHTHFDVSSAAARLPSANRPGLRRSNTTGTMSVLQQQHQHIPARTGSPLKRGGLPLTSITETSAAAKKPRQRTSVMLMIDESGRARTESRPLSASGKVDSPTQSARAKYPGLFDSDSEDSDDEANDAASDASSASIAARNASFHPQSRPHASAGHQSKAGPYDRSSSVVDDDDAASTIPSRSSSSASNRVAPSRAAIAAVAQLRRASSLKRSQKRNSIAGSSFAFSTADSSMLFGETYGPLPTLSHQGATLEDHNRRWSTLSLGQQQRR</sequence>
<feature type="compositionally biased region" description="Polar residues" evidence="1">
    <location>
        <begin position="371"/>
        <end position="386"/>
    </location>
</feature>
<feature type="region of interest" description="Disordered" evidence="1">
    <location>
        <begin position="191"/>
        <end position="224"/>
    </location>
</feature>
<feature type="compositionally biased region" description="Polar residues" evidence="1">
    <location>
        <begin position="433"/>
        <end position="448"/>
    </location>
</feature>
<name>A0A6J3MHA9_9PEZI</name>
<reference evidence="3" key="3">
    <citation type="submission" date="2025-08" db="UniProtKB">
        <authorList>
            <consortium name="RefSeq"/>
        </authorList>
    </citation>
    <scope>IDENTIFICATION</scope>
    <source>
        <strain evidence="3">CBS 342.82</strain>
    </source>
</reference>
<dbReference type="OrthoDB" id="436852at2759"/>
<feature type="compositionally biased region" description="Low complexity" evidence="1">
    <location>
        <begin position="584"/>
        <end position="601"/>
    </location>
</feature>
<gene>
    <name evidence="3" type="ORF">K489DRAFT_397420</name>
</gene>
<feature type="compositionally biased region" description="Low complexity" evidence="1">
    <location>
        <begin position="535"/>
        <end position="551"/>
    </location>
</feature>
<evidence type="ECO:0000313" key="3">
    <source>
        <dbReference type="RefSeq" id="XP_033464115.1"/>
    </source>
</evidence>
<protein>
    <submittedName>
        <fullName evidence="3">Uncharacterized protein</fullName>
    </submittedName>
</protein>
<feature type="region of interest" description="Disordered" evidence="1">
    <location>
        <begin position="645"/>
        <end position="678"/>
    </location>
</feature>
<evidence type="ECO:0000256" key="1">
    <source>
        <dbReference type="SAM" id="MobiDB-lite"/>
    </source>
</evidence>
<keyword evidence="2" id="KW-1185">Reference proteome</keyword>
<reference evidence="3" key="2">
    <citation type="submission" date="2020-04" db="EMBL/GenBank/DDBJ databases">
        <authorList>
            <consortium name="NCBI Genome Project"/>
        </authorList>
    </citation>
    <scope>NUCLEOTIDE SEQUENCE</scope>
    <source>
        <strain evidence="3">CBS 342.82</strain>
    </source>
</reference>
<feature type="region of interest" description="Disordered" evidence="1">
    <location>
        <begin position="491"/>
        <end position="601"/>
    </location>
</feature>
<dbReference type="RefSeq" id="XP_033464115.1">
    <property type="nucleotide sequence ID" value="XM_033606904.1"/>
</dbReference>
<evidence type="ECO:0000313" key="2">
    <source>
        <dbReference type="Proteomes" id="UP000504637"/>
    </source>
</evidence>
<dbReference type="GeneID" id="54364704"/>